<evidence type="ECO:0000256" key="3">
    <source>
        <dbReference type="ARBA" id="ARBA00022801"/>
    </source>
</evidence>
<keyword evidence="2" id="KW-0479">Metal-binding</keyword>
<accession>A0A1M4U368</accession>
<evidence type="ECO:0000259" key="5">
    <source>
        <dbReference type="Pfam" id="PF24827"/>
    </source>
</evidence>
<evidence type="ECO:0000256" key="4">
    <source>
        <dbReference type="ARBA" id="ARBA00022833"/>
    </source>
</evidence>
<dbReference type="OrthoDB" id="9782876at2"/>
<keyword evidence="7" id="KW-1185">Reference proteome</keyword>
<dbReference type="GO" id="GO:0016811">
    <property type="term" value="F:hydrolase activity, acting on carbon-nitrogen (but not peptide) bonds, in linear amides"/>
    <property type="evidence" value="ECO:0007669"/>
    <property type="project" value="InterPro"/>
</dbReference>
<dbReference type="PANTHER" id="PTHR37326:SF1">
    <property type="entry name" value="BLL3975 PROTEIN"/>
    <property type="match status" value="1"/>
</dbReference>
<dbReference type="PANTHER" id="PTHR37326">
    <property type="entry name" value="BLL3975 PROTEIN"/>
    <property type="match status" value="1"/>
</dbReference>
<keyword evidence="4" id="KW-0862">Zinc</keyword>
<sequence>MESRTLSFTTPAGEELNIPYFEERGVADGPTLTLLGGIHGCEYTSQLAVRRFMTQIKGKIKCGRVRAAPTLNLESFYERTPFACPSDGLNLNRCFPGEKDSTSYAKRLAFFITERLIKGSDYLIDLHAGDLFEDLHPFSLYDASPVQEKAKALALLYGLPYCVRQQESSKAVDGSTSSTASALSIPSITAESGRLGIVEEEAVRLHLNGLVGVALGLEMLDDLDHPPSSTKEVCFLDGFTWIYGRDRGWWTPAVCVGHKVVEGEVIGNVTDLMGEPIYEVRSPSDGVVLFLTSSPAIKEEGLLMGVGKSKAL</sequence>
<organism evidence="6 7">
    <name type="scientific">Ferrithrix thermotolerans DSM 19514</name>
    <dbReference type="NCBI Taxonomy" id="1121881"/>
    <lineage>
        <taxon>Bacteria</taxon>
        <taxon>Bacillati</taxon>
        <taxon>Actinomycetota</taxon>
        <taxon>Acidimicrobiia</taxon>
        <taxon>Acidimicrobiales</taxon>
        <taxon>Acidimicrobiaceae</taxon>
        <taxon>Ferrithrix</taxon>
    </lineage>
</organism>
<evidence type="ECO:0000256" key="1">
    <source>
        <dbReference type="ARBA" id="ARBA00001947"/>
    </source>
</evidence>
<evidence type="ECO:0000313" key="6">
    <source>
        <dbReference type="EMBL" id="SHE51251.1"/>
    </source>
</evidence>
<protein>
    <recommendedName>
        <fullName evidence="5">Succinylglutamate desuccinylase/Aspartoacylase catalytic domain-containing protein</fullName>
    </recommendedName>
</protein>
<dbReference type="EMBL" id="FQUL01000008">
    <property type="protein sequence ID" value="SHE51251.1"/>
    <property type="molecule type" value="Genomic_DNA"/>
</dbReference>
<dbReference type="STRING" id="1121881.SAMN02745225_00824"/>
<dbReference type="InterPro" id="IPR043795">
    <property type="entry name" value="N-alpha-Ac-DABA-like"/>
</dbReference>
<dbReference type="SUPFAM" id="SSF53187">
    <property type="entry name" value="Zn-dependent exopeptidases"/>
    <property type="match status" value="1"/>
</dbReference>
<dbReference type="InterPro" id="IPR053138">
    <property type="entry name" value="N-alpha-Ac-DABA_deacetylase"/>
</dbReference>
<dbReference type="Pfam" id="PF24827">
    <property type="entry name" value="AstE_AspA_cat"/>
    <property type="match status" value="1"/>
</dbReference>
<proteinExistence type="predicted"/>
<dbReference type="Proteomes" id="UP000184295">
    <property type="component" value="Unassembled WGS sequence"/>
</dbReference>
<gene>
    <name evidence="6" type="ORF">SAMN02745225_00824</name>
</gene>
<dbReference type="InterPro" id="IPR055438">
    <property type="entry name" value="AstE_AspA_cat"/>
</dbReference>
<dbReference type="AlphaFoldDB" id="A0A1M4U368"/>
<comment type="cofactor">
    <cofactor evidence="1">
        <name>Zn(2+)</name>
        <dbReference type="ChEBI" id="CHEBI:29105"/>
    </cofactor>
</comment>
<feature type="domain" description="Succinylglutamate desuccinylase/Aspartoacylase catalytic" evidence="5">
    <location>
        <begin position="28"/>
        <end position="204"/>
    </location>
</feature>
<dbReference type="PIRSF" id="PIRSF039012">
    <property type="entry name" value="ASP"/>
    <property type="match status" value="1"/>
</dbReference>
<dbReference type="GO" id="GO:0046872">
    <property type="term" value="F:metal ion binding"/>
    <property type="evidence" value="ECO:0007669"/>
    <property type="project" value="UniProtKB-KW"/>
</dbReference>
<dbReference type="Gene3D" id="3.40.630.10">
    <property type="entry name" value="Zn peptidases"/>
    <property type="match status" value="1"/>
</dbReference>
<dbReference type="RefSeq" id="WP_072788996.1">
    <property type="nucleotide sequence ID" value="NZ_FQUL01000008.1"/>
</dbReference>
<keyword evidence="3" id="KW-0378">Hydrolase</keyword>
<evidence type="ECO:0000256" key="2">
    <source>
        <dbReference type="ARBA" id="ARBA00022723"/>
    </source>
</evidence>
<evidence type="ECO:0000313" key="7">
    <source>
        <dbReference type="Proteomes" id="UP000184295"/>
    </source>
</evidence>
<name>A0A1M4U368_9ACTN</name>
<reference evidence="7" key="1">
    <citation type="submission" date="2016-11" db="EMBL/GenBank/DDBJ databases">
        <authorList>
            <person name="Varghese N."/>
            <person name="Submissions S."/>
        </authorList>
    </citation>
    <scope>NUCLEOTIDE SEQUENCE [LARGE SCALE GENOMIC DNA]</scope>
    <source>
        <strain evidence="7">DSM 19514</strain>
    </source>
</reference>
<dbReference type="GO" id="GO:0016788">
    <property type="term" value="F:hydrolase activity, acting on ester bonds"/>
    <property type="evidence" value="ECO:0007669"/>
    <property type="project" value="InterPro"/>
</dbReference>